<proteinExistence type="predicted"/>
<dbReference type="Gene3D" id="3.30.1370.70">
    <property type="entry name" value="Scaffold protein Nfu/NifU, N-terminal domain"/>
    <property type="match status" value="1"/>
</dbReference>
<sequence length="419" mass="44817">MSEAATRRRIRVQPTVKDPQTMRFILEAPVQDSASVCYDDASTDAPLARALFAISGVQRVEVDGASIYVSRSTDVDWSALKAPIAAAIRDVLDREALPLGQRSEAPKGEDALLLLAVADLLDREANPAIASHGGSVAVERVENGDVYLRMSGGCQGCAASSATLRQGIETMLRAGLPAIREIIDLTDHEAGANPFYTGTPGNTPTLNRPLPPGTIDWEDGQIIIDPEYLAPKLGLTPDTLRAGMRNGDIVSSSETGTEEHAGKTRITVRTPVRAWAAEVFADGTAREAPPPRARPIQATVGETLADQVRRYLQNLPEDKVPITYGKLARALGYWAPGSIAKVTSALEATMRVDAALATPFIAARAVSRGGDELPGKGFFELAQTLERGPMDGETDRAFHERLLGEVSSTLEKIQETASE</sequence>
<evidence type="ECO:0000313" key="3">
    <source>
        <dbReference type="Proteomes" id="UP000198440"/>
    </source>
</evidence>
<evidence type="ECO:0000259" key="1">
    <source>
        <dbReference type="SMART" id="SM00932"/>
    </source>
</evidence>
<dbReference type="GO" id="GO:0016226">
    <property type="term" value="P:iron-sulfur cluster assembly"/>
    <property type="evidence" value="ECO:0007669"/>
    <property type="project" value="InterPro"/>
</dbReference>
<dbReference type="RefSeq" id="WP_089278660.1">
    <property type="nucleotide sequence ID" value="NZ_FZON01000029.1"/>
</dbReference>
<dbReference type="SMART" id="SM00932">
    <property type="entry name" value="Nfu_N"/>
    <property type="match status" value="1"/>
</dbReference>
<name>A0A239GWV6_9RHOB</name>
<dbReference type="Gene3D" id="3.30.300.130">
    <property type="entry name" value="Fe-S cluster assembly (FSCA)"/>
    <property type="match status" value="1"/>
</dbReference>
<dbReference type="PANTHER" id="PTHR11178">
    <property type="entry name" value="IRON-SULFUR CLUSTER SCAFFOLD PROTEIN NFU-RELATED"/>
    <property type="match status" value="1"/>
</dbReference>
<dbReference type="Pfam" id="PF01106">
    <property type="entry name" value="NifU"/>
    <property type="match status" value="1"/>
</dbReference>
<dbReference type="InterPro" id="IPR001075">
    <property type="entry name" value="NIF_FeS_clus_asmbl_NifU_C"/>
</dbReference>
<dbReference type="Pfam" id="PF20132">
    <property type="entry name" value="DUF6522"/>
    <property type="match status" value="1"/>
</dbReference>
<dbReference type="SUPFAM" id="SSF110836">
    <property type="entry name" value="Hypothetical protein SAV1430"/>
    <property type="match status" value="1"/>
</dbReference>
<dbReference type="GO" id="GO:0005506">
    <property type="term" value="F:iron ion binding"/>
    <property type="evidence" value="ECO:0007669"/>
    <property type="project" value="InterPro"/>
</dbReference>
<dbReference type="PANTHER" id="PTHR11178:SF51">
    <property type="entry name" value="FE_S BIOGENESIS PROTEIN NFUA"/>
    <property type="match status" value="1"/>
</dbReference>
<dbReference type="InterPro" id="IPR034904">
    <property type="entry name" value="FSCA_dom_sf"/>
</dbReference>
<feature type="domain" description="Scaffold protein Nfu/NifU N-terminal" evidence="1">
    <location>
        <begin position="10"/>
        <end position="95"/>
    </location>
</feature>
<dbReference type="GO" id="GO:0051536">
    <property type="term" value="F:iron-sulfur cluster binding"/>
    <property type="evidence" value="ECO:0007669"/>
    <property type="project" value="InterPro"/>
</dbReference>
<dbReference type="InterPro" id="IPR045389">
    <property type="entry name" value="DUF6522"/>
</dbReference>
<organism evidence="2 3">
    <name type="scientific">Antarctobacter heliothermus</name>
    <dbReference type="NCBI Taxonomy" id="74033"/>
    <lineage>
        <taxon>Bacteria</taxon>
        <taxon>Pseudomonadati</taxon>
        <taxon>Pseudomonadota</taxon>
        <taxon>Alphaproteobacteria</taxon>
        <taxon>Rhodobacterales</taxon>
        <taxon>Roseobacteraceae</taxon>
        <taxon>Antarctobacter</taxon>
    </lineage>
</organism>
<evidence type="ECO:0000313" key="2">
    <source>
        <dbReference type="EMBL" id="SNS73421.1"/>
    </source>
</evidence>
<dbReference type="AlphaFoldDB" id="A0A239GWV6"/>
<dbReference type="OrthoDB" id="14198at2"/>
<dbReference type="InterPro" id="IPR014824">
    <property type="entry name" value="Nfu/NifU_N"/>
</dbReference>
<protein>
    <submittedName>
        <fullName evidence="2">Fe-S cluster biogenesis protein NfuA, 4Fe-4S-binding domain</fullName>
    </submittedName>
</protein>
<gene>
    <name evidence="2" type="ORF">SAMN04488078_102931</name>
</gene>
<dbReference type="InterPro" id="IPR036498">
    <property type="entry name" value="Nfu/NifU_N_sf"/>
</dbReference>
<dbReference type="EMBL" id="FZON01000029">
    <property type="protein sequence ID" value="SNS73421.1"/>
    <property type="molecule type" value="Genomic_DNA"/>
</dbReference>
<dbReference type="SUPFAM" id="SSF117916">
    <property type="entry name" value="Fe-S cluster assembly (FSCA) domain-like"/>
    <property type="match status" value="1"/>
</dbReference>
<reference evidence="2 3" key="1">
    <citation type="submission" date="2017-06" db="EMBL/GenBank/DDBJ databases">
        <authorList>
            <person name="Kim H.J."/>
            <person name="Triplett B.A."/>
        </authorList>
    </citation>
    <scope>NUCLEOTIDE SEQUENCE [LARGE SCALE GENOMIC DNA]</scope>
    <source>
        <strain evidence="2 3">DSM 11445</strain>
    </source>
</reference>
<dbReference type="Pfam" id="PF08712">
    <property type="entry name" value="Nfu_N"/>
    <property type="match status" value="1"/>
</dbReference>
<dbReference type="Proteomes" id="UP000198440">
    <property type="component" value="Unassembled WGS sequence"/>
</dbReference>
<accession>A0A239GWV6</accession>